<dbReference type="InterPro" id="IPR005467">
    <property type="entry name" value="His_kinase_dom"/>
</dbReference>
<dbReference type="SUPFAM" id="SSF158472">
    <property type="entry name" value="HAMP domain-like"/>
    <property type="match status" value="1"/>
</dbReference>
<keyword evidence="6 13" id="KW-0812">Transmembrane</keyword>
<evidence type="ECO:0000259" key="14">
    <source>
        <dbReference type="PROSITE" id="PS50109"/>
    </source>
</evidence>
<evidence type="ECO:0000256" key="2">
    <source>
        <dbReference type="ARBA" id="ARBA00004141"/>
    </source>
</evidence>
<dbReference type="PANTHER" id="PTHR24421">
    <property type="entry name" value="NITRATE/NITRITE SENSOR PROTEIN NARX-RELATED"/>
    <property type="match status" value="1"/>
</dbReference>
<dbReference type="PANTHER" id="PTHR24421:SF10">
    <property type="entry name" value="NITRATE_NITRITE SENSOR PROTEIN NARQ"/>
    <property type="match status" value="1"/>
</dbReference>
<dbReference type="SUPFAM" id="SSF55781">
    <property type="entry name" value="GAF domain-like"/>
    <property type="match status" value="1"/>
</dbReference>
<dbReference type="CDD" id="cd19408">
    <property type="entry name" value="NarX_NarQ_sensor"/>
    <property type="match status" value="1"/>
</dbReference>
<evidence type="ECO:0000256" key="12">
    <source>
        <dbReference type="ARBA" id="ARBA00023136"/>
    </source>
</evidence>
<evidence type="ECO:0000256" key="4">
    <source>
        <dbReference type="ARBA" id="ARBA00022553"/>
    </source>
</evidence>
<dbReference type="GO" id="GO:0016020">
    <property type="term" value="C:membrane"/>
    <property type="evidence" value="ECO:0007669"/>
    <property type="project" value="UniProtKB-SubCell"/>
</dbReference>
<dbReference type="Pfam" id="PF13675">
    <property type="entry name" value="PilJ"/>
    <property type="match status" value="1"/>
</dbReference>
<dbReference type="GO" id="GO:0005524">
    <property type="term" value="F:ATP binding"/>
    <property type="evidence" value="ECO:0007669"/>
    <property type="project" value="UniProtKB-KW"/>
</dbReference>
<dbReference type="InterPro" id="IPR011712">
    <property type="entry name" value="Sig_transdc_His_kin_sub3_dim/P"/>
</dbReference>
<evidence type="ECO:0000256" key="8">
    <source>
        <dbReference type="ARBA" id="ARBA00022777"/>
    </source>
</evidence>
<gene>
    <name evidence="16" type="ORF">CKO42_12990</name>
</gene>
<dbReference type="InterPro" id="IPR029016">
    <property type="entry name" value="GAF-like_dom_sf"/>
</dbReference>
<dbReference type="PROSITE" id="PS50109">
    <property type="entry name" value="HIS_KIN"/>
    <property type="match status" value="1"/>
</dbReference>
<evidence type="ECO:0000259" key="15">
    <source>
        <dbReference type="PROSITE" id="PS50885"/>
    </source>
</evidence>
<keyword evidence="12 13" id="KW-0472">Membrane</keyword>
<dbReference type="EMBL" id="NRRY01000020">
    <property type="protein sequence ID" value="MBK1619337.1"/>
    <property type="molecule type" value="Genomic_DNA"/>
</dbReference>
<dbReference type="Gene3D" id="1.20.120.960">
    <property type="entry name" value="Histidine kinase NarX, sensor domain"/>
    <property type="match status" value="1"/>
</dbReference>
<accession>A0A9X1B555</accession>
<dbReference type="SUPFAM" id="SSF55874">
    <property type="entry name" value="ATPase domain of HSP90 chaperone/DNA topoisomerase II/histidine kinase"/>
    <property type="match status" value="1"/>
</dbReference>
<name>A0A9X1B555_9GAMM</name>
<dbReference type="CDD" id="cd06225">
    <property type="entry name" value="HAMP"/>
    <property type="match status" value="1"/>
</dbReference>
<dbReference type="CDD" id="cd16917">
    <property type="entry name" value="HATPase_UhpB-NarQ-NarX-like"/>
    <property type="match status" value="1"/>
</dbReference>
<proteinExistence type="predicted"/>
<dbReference type="Gene3D" id="1.10.8.500">
    <property type="entry name" value="HAMP domain in histidine kinase"/>
    <property type="match status" value="1"/>
</dbReference>
<feature type="transmembrane region" description="Helical" evidence="13">
    <location>
        <begin position="167"/>
        <end position="189"/>
    </location>
</feature>
<dbReference type="InterPro" id="IPR042295">
    <property type="entry name" value="NarX-like_N_sf"/>
</dbReference>
<feature type="domain" description="HAMP" evidence="15">
    <location>
        <begin position="191"/>
        <end position="243"/>
    </location>
</feature>
<evidence type="ECO:0000256" key="3">
    <source>
        <dbReference type="ARBA" id="ARBA00012438"/>
    </source>
</evidence>
<comment type="subcellular location">
    <subcellularLocation>
        <location evidence="2">Membrane</location>
        <topology evidence="2">Multi-pass membrane protein</topology>
    </subcellularLocation>
</comment>
<dbReference type="SMART" id="SM00387">
    <property type="entry name" value="HATPase_c"/>
    <property type="match status" value="1"/>
</dbReference>
<dbReference type="Proteomes" id="UP001138768">
    <property type="component" value="Unassembled WGS sequence"/>
</dbReference>
<keyword evidence="8" id="KW-0418">Kinase</keyword>
<evidence type="ECO:0000256" key="7">
    <source>
        <dbReference type="ARBA" id="ARBA00022741"/>
    </source>
</evidence>
<comment type="catalytic activity">
    <reaction evidence="1">
        <text>ATP + protein L-histidine = ADP + protein N-phospho-L-histidine.</text>
        <dbReference type="EC" id="2.7.13.3"/>
    </reaction>
</comment>
<dbReference type="Gene3D" id="3.30.450.40">
    <property type="match status" value="1"/>
</dbReference>
<keyword evidence="11" id="KW-0902">Two-component regulatory system</keyword>
<organism evidence="16 17">
    <name type="scientific">Lamprobacter modestohalophilus</name>
    <dbReference type="NCBI Taxonomy" id="1064514"/>
    <lineage>
        <taxon>Bacteria</taxon>
        <taxon>Pseudomonadati</taxon>
        <taxon>Pseudomonadota</taxon>
        <taxon>Gammaproteobacteria</taxon>
        <taxon>Chromatiales</taxon>
        <taxon>Chromatiaceae</taxon>
        <taxon>Lamprobacter</taxon>
    </lineage>
</organism>
<keyword evidence="4" id="KW-0597">Phosphoprotein</keyword>
<dbReference type="Pfam" id="PF07730">
    <property type="entry name" value="HisKA_3"/>
    <property type="match status" value="1"/>
</dbReference>
<evidence type="ECO:0000256" key="9">
    <source>
        <dbReference type="ARBA" id="ARBA00022840"/>
    </source>
</evidence>
<dbReference type="Gene3D" id="3.30.565.10">
    <property type="entry name" value="Histidine kinase-like ATPase, C-terminal domain"/>
    <property type="match status" value="1"/>
</dbReference>
<dbReference type="InterPro" id="IPR029095">
    <property type="entry name" value="NarX-like_N"/>
</dbReference>
<evidence type="ECO:0000256" key="5">
    <source>
        <dbReference type="ARBA" id="ARBA00022679"/>
    </source>
</evidence>
<dbReference type="InterPro" id="IPR003660">
    <property type="entry name" value="HAMP_dom"/>
</dbReference>
<sequence length="708" mass="76827">MPSNSAYPRHSLLLTIGLLMGFILALGLAAMIGAMLVAQVNQGMASAVNQSGTLRMQSYRIAAVLTDSSLLARERAERVRQLADELEQRLASPRLTEALPNAVADPLRIAYEQVAERWHQVMRPALKAEAIASGGFVYRAQVDAFVEQIHTLVRVLEDRAEQRIEGLAWMLAGALVLTLLAVLVTLWLLRRRVVRPLEALLQCADQVRQGDFSARTGFVGEDELGRLGAAMNLMTRGLWNIYNELEERVAEKTRDLARSNHSLQLLYRTSRALDGAMISDQTLRAVLLDLEREFKLASVTLCLRDQCSLRGAPTGNTGGGQPTGDAIGDQVGETVGNLTVMASAPPQRMNRARFTLIRDSLGDSLGDAIGDALDGELGDGLGDGFGDARSTASADSVGDSGLCIGTRQPLDAEGTPISANPPGSPCAICAAVTTAQNGSIIAVAVADQDRRYGTLRVVCRDGVPLESWQQPLLEALATQLATALNLQSRIRESRRLVLHEERSILARELHDSLAQSLSYLKIQAMRLDGAIKAPAANGQPSPEAILGELREGINSAYRQLRELLTTFRLKIDGQGLRAALAQTIDEFRARGDLVIRLDDQLPPGLLSPNEEVHVLQIVREALSNATRHARARTLKVRLDVDADSQAVRVEIRDDGCGIRSTAPQRGHYGLSIMRERACSLGGELTLDSEAGKGTRVLLRFRSRSRAQV</sequence>
<dbReference type="PROSITE" id="PS50885">
    <property type="entry name" value="HAMP"/>
    <property type="match status" value="1"/>
</dbReference>
<keyword evidence="17" id="KW-1185">Reference proteome</keyword>
<dbReference type="SMART" id="SM00304">
    <property type="entry name" value="HAMP"/>
    <property type="match status" value="1"/>
</dbReference>
<evidence type="ECO:0000256" key="6">
    <source>
        <dbReference type="ARBA" id="ARBA00022692"/>
    </source>
</evidence>
<dbReference type="Pfam" id="PF00672">
    <property type="entry name" value="HAMP"/>
    <property type="match status" value="1"/>
</dbReference>
<keyword evidence="9" id="KW-0067">ATP-binding</keyword>
<dbReference type="InterPro" id="IPR036890">
    <property type="entry name" value="HATPase_C_sf"/>
</dbReference>
<dbReference type="InterPro" id="IPR003594">
    <property type="entry name" value="HATPase_dom"/>
</dbReference>
<keyword evidence="7" id="KW-0547">Nucleotide-binding</keyword>
<dbReference type="EC" id="2.7.13.3" evidence="3"/>
<feature type="transmembrane region" description="Helical" evidence="13">
    <location>
        <begin position="12"/>
        <end position="37"/>
    </location>
</feature>
<dbReference type="GO" id="GO:0000155">
    <property type="term" value="F:phosphorelay sensor kinase activity"/>
    <property type="evidence" value="ECO:0007669"/>
    <property type="project" value="InterPro"/>
</dbReference>
<evidence type="ECO:0000256" key="10">
    <source>
        <dbReference type="ARBA" id="ARBA00022989"/>
    </source>
</evidence>
<evidence type="ECO:0000256" key="1">
    <source>
        <dbReference type="ARBA" id="ARBA00000085"/>
    </source>
</evidence>
<dbReference type="Gene3D" id="1.20.5.1930">
    <property type="match status" value="1"/>
</dbReference>
<evidence type="ECO:0000256" key="11">
    <source>
        <dbReference type="ARBA" id="ARBA00023012"/>
    </source>
</evidence>
<evidence type="ECO:0000313" key="16">
    <source>
        <dbReference type="EMBL" id="MBK1619337.1"/>
    </source>
</evidence>
<protein>
    <recommendedName>
        <fullName evidence="3">histidine kinase</fullName>
        <ecNumber evidence="3">2.7.13.3</ecNumber>
    </recommendedName>
</protein>
<evidence type="ECO:0000256" key="13">
    <source>
        <dbReference type="SAM" id="Phobius"/>
    </source>
</evidence>
<dbReference type="InterPro" id="IPR050482">
    <property type="entry name" value="Sensor_HK_TwoCompSys"/>
</dbReference>
<feature type="domain" description="Histidine kinase" evidence="14">
    <location>
        <begin position="504"/>
        <end position="704"/>
    </location>
</feature>
<dbReference type="GO" id="GO:0046983">
    <property type="term" value="F:protein dimerization activity"/>
    <property type="evidence" value="ECO:0007669"/>
    <property type="project" value="InterPro"/>
</dbReference>
<comment type="caution">
    <text evidence="16">The sequence shown here is derived from an EMBL/GenBank/DDBJ whole genome shotgun (WGS) entry which is preliminary data.</text>
</comment>
<dbReference type="RefSeq" id="WP_200244613.1">
    <property type="nucleotide sequence ID" value="NZ_NRRY01000020.1"/>
</dbReference>
<keyword evidence="5" id="KW-0808">Transferase</keyword>
<dbReference type="Pfam" id="PF02518">
    <property type="entry name" value="HATPase_c"/>
    <property type="match status" value="1"/>
</dbReference>
<evidence type="ECO:0000313" key="17">
    <source>
        <dbReference type="Proteomes" id="UP001138768"/>
    </source>
</evidence>
<keyword evidence="10 13" id="KW-1133">Transmembrane helix</keyword>
<dbReference type="AlphaFoldDB" id="A0A9X1B555"/>
<reference evidence="16 17" key="1">
    <citation type="journal article" date="2020" name="Microorganisms">
        <title>Osmotic Adaptation and Compatible Solute Biosynthesis of Phototrophic Bacteria as Revealed from Genome Analyses.</title>
        <authorList>
            <person name="Imhoff J.F."/>
            <person name="Rahn T."/>
            <person name="Kunzel S."/>
            <person name="Keller A."/>
            <person name="Neulinger S.C."/>
        </authorList>
    </citation>
    <scope>NUCLEOTIDE SEQUENCE [LARGE SCALE GENOMIC DNA]</scope>
    <source>
        <strain evidence="16 17">DSM 25653</strain>
    </source>
</reference>